<proteinExistence type="predicted"/>
<sequence>MYRLTSLAICNNLVAVIGPGGHRTPPQCPRMVGLWLKVLVQRRMSTESKVSLHDRVIKQDTCSETRTDVKH</sequence>
<name>A0A7R9F076_9NEOP</name>
<accession>A0A7R9F076</accession>
<organism evidence="1">
    <name type="scientific">Timema bartmani</name>
    <dbReference type="NCBI Taxonomy" id="61472"/>
    <lineage>
        <taxon>Eukaryota</taxon>
        <taxon>Metazoa</taxon>
        <taxon>Ecdysozoa</taxon>
        <taxon>Arthropoda</taxon>
        <taxon>Hexapoda</taxon>
        <taxon>Insecta</taxon>
        <taxon>Pterygota</taxon>
        <taxon>Neoptera</taxon>
        <taxon>Polyneoptera</taxon>
        <taxon>Phasmatodea</taxon>
        <taxon>Timematodea</taxon>
        <taxon>Timematoidea</taxon>
        <taxon>Timematidae</taxon>
        <taxon>Timema</taxon>
    </lineage>
</organism>
<evidence type="ECO:0000313" key="1">
    <source>
        <dbReference type="EMBL" id="CAD7444605.1"/>
    </source>
</evidence>
<reference evidence="1" key="1">
    <citation type="submission" date="2020-11" db="EMBL/GenBank/DDBJ databases">
        <authorList>
            <person name="Tran Van P."/>
        </authorList>
    </citation>
    <scope>NUCLEOTIDE SEQUENCE</scope>
</reference>
<gene>
    <name evidence="1" type="ORF">TBIB3V08_LOCUS6980</name>
</gene>
<dbReference type="EMBL" id="OD566764">
    <property type="protein sequence ID" value="CAD7444605.1"/>
    <property type="molecule type" value="Genomic_DNA"/>
</dbReference>
<protein>
    <submittedName>
        <fullName evidence="1">Uncharacterized protein</fullName>
    </submittedName>
</protein>
<dbReference type="AlphaFoldDB" id="A0A7R9F076"/>